<gene>
    <name evidence="1" type="ORF">IV57_GL002569</name>
</gene>
<name>A0A0R2LD73_9LACO</name>
<reference evidence="1 2" key="1">
    <citation type="journal article" date="2015" name="Genome Announc.">
        <title>Expanding the biotechnology potential of lactobacilli through comparative genomics of 213 strains and associated genera.</title>
        <authorList>
            <person name="Sun Z."/>
            <person name="Harris H.M."/>
            <person name="McCann A."/>
            <person name="Guo C."/>
            <person name="Argimon S."/>
            <person name="Zhang W."/>
            <person name="Yang X."/>
            <person name="Jeffery I.B."/>
            <person name="Cooney J.C."/>
            <person name="Kagawa T.F."/>
            <person name="Liu W."/>
            <person name="Song Y."/>
            <person name="Salvetti E."/>
            <person name="Wrobel A."/>
            <person name="Rasinkangas P."/>
            <person name="Parkhill J."/>
            <person name="Rea M.C."/>
            <person name="O'Sullivan O."/>
            <person name="Ritari J."/>
            <person name="Douillard F.P."/>
            <person name="Paul Ross R."/>
            <person name="Yang R."/>
            <person name="Briner A.E."/>
            <person name="Felis G.E."/>
            <person name="de Vos W.M."/>
            <person name="Barrangou R."/>
            <person name="Klaenhammer T.R."/>
            <person name="Caufield P.W."/>
            <person name="Cui Y."/>
            <person name="Zhang H."/>
            <person name="O'Toole P.W."/>
        </authorList>
    </citation>
    <scope>NUCLEOTIDE SEQUENCE [LARGE SCALE GENOMIC DNA]</scope>
    <source>
        <strain evidence="1 2">DSM 24716</strain>
    </source>
</reference>
<evidence type="ECO:0000313" key="1">
    <source>
        <dbReference type="EMBL" id="KRN99441.1"/>
    </source>
</evidence>
<protein>
    <submittedName>
        <fullName evidence="1">Uncharacterized protein</fullName>
    </submittedName>
</protein>
<organism evidence="1 2">
    <name type="scientific">Companilactobacillus kimchiensis</name>
    <dbReference type="NCBI Taxonomy" id="993692"/>
    <lineage>
        <taxon>Bacteria</taxon>
        <taxon>Bacillati</taxon>
        <taxon>Bacillota</taxon>
        <taxon>Bacilli</taxon>
        <taxon>Lactobacillales</taxon>
        <taxon>Lactobacillaceae</taxon>
        <taxon>Companilactobacillus</taxon>
    </lineage>
</organism>
<accession>A0A0R2LD73</accession>
<dbReference type="EMBL" id="JQCF01000009">
    <property type="protein sequence ID" value="KRN99441.1"/>
    <property type="molecule type" value="Genomic_DNA"/>
</dbReference>
<proteinExistence type="predicted"/>
<keyword evidence="2" id="KW-1185">Reference proteome</keyword>
<evidence type="ECO:0000313" key="2">
    <source>
        <dbReference type="Proteomes" id="UP000051006"/>
    </source>
</evidence>
<comment type="caution">
    <text evidence="1">The sequence shown here is derived from an EMBL/GenBank/DDBJ whole genome shotgun (WGS) entry which is preliminary data.</text>
</comment>
<dbReference type="Proteomes" id="UP000051006">
    <property type="component" value="Unassembled WGS sequence"/>
</dbReference>
<dbReference type="AlphaFoldDB" id="A0A0R2LD73"/>
<sequence>MWSSLASSCAGYVPAQSVFVRTTDISTNSRFNQISERAIFSSLLRVSLLFSVYVI</sequence>
<dbReference type="PATRIC" id="fig|993692.3.peg.2620"/>